<feature type="transmembrane region" description="Helical" evidence="4">
    <location>
        <begin position="666"/>
        <end position="686"/>
    </location>
</feature>
<dbReference type="SUPFAM" id="SSF56300">
    <property type="entry name" value="Metallo-dependent phosphatases"/>
    <property type="match status" value="1"/>
</dbReference>
<keyword evidence="1 2" id="KW-0732">Signal</keyword>
<dbReference type="InterPro" id="IPR006179">
    <property type="entry name" value="5_nucleotidase/apyrase"/>
</dbReference>
<evidence type="ECO:0000313" key="7">
    <source>
        <dbReference type="EMBL" id="SUY47600.1"/>
    </source>
</evidence>
<dbReference type="EC" id="3.1.3.6" evidence="7"/>
<dbReference type="NCBIfam" id="TIGR01167">
    <property type="entry name" value="LPXTG_anchor"/>
    <property type="match status" value="1"/>
</dbReference>
<dbReference type="PRINTS" id="PR01607">
    <property type="entry name" value="APYRASEFAMLY"/>
</dbReference>
<keyword evidence="4" id="KW-0812">Transmembrane</keyword>
<keyword evidence="2 7" id="KW-0378">Hydrolase</keyword>
<feature type="chain" id="PRO_5039754045" evidence="2">
    <location>
        <begin position="24"/>
        <end position="691"/>
    </location>
</feature>
<dbReference type="GO" id="GO:0000166">
    <property type="term" value="F:nucleotide binding"/>
    <property type="evidence" value="ECO:0007669"/>
    <property type="project" value="UniProtKB-KW"/>
</dbReference>
<keyword evidence="2" id="KW-0547">Nucleotide-binding</keyword>
<sequence>MNTKKILSLLVTLSISLSTITSFNLKSAKAATTGDDVTVTILQSSDVHGRFIPWDYSGDEANTKGSMTQISSILKDVRSKSSNVILVDAGDAIQDNSVETFNKGAEQPMVTAMNYLNYDVWTMGNHEFNFGLDTLKNVTNQFKTGQAIVGNLYKEDGTRFMPAYSIVERNGIKVGVIGMTTPLIEKFEAGTDHLKGVHTTDPVEETKKVVKELEGKVDVMVGLIHMGEDNENEISNTGITDLANAVPELSVIFAGHMHKQIDGKLINGVLVTEPSKYGERLSKVDLTFKKENDKYVLKDKKSNVIDVSKYKSDKDLEAKLQPFHNILRDEANKVIGELKVMPLVPNEQIKGIPEIQIAPTALTTFLNEVQLYYSKADAVAIGIENERARLDVGPIKKKDIAFNYRYTGGETTVYEVSGKDLKDYMEWSAAYFNQLKEGDITPSFNPSRRNSKYSTNDIFGGINYNIDLSKPAGNRIVNLTYRDGKAIKHTDTLKLGLNSYRMGQLLSKGGALEGRSNIKKLWSSKDEYGEDAGTIRNRSIDYIMNVKGGIIDGHVAENWSLLGIDKSSKEYDLVTKLVQKGILTVPTSEDGKYTNVASINTNDIPKEELDSLYAKHKIHDDKQLPIIEDSSKEDSSNNEIKDKEPSNDSPKTNINYGALPKTGSPIGLSLIIFLGISLTATGMVLFKKDKQ</sequence>
<dbReference type="GO" id="GO:0009166">
    <property type="term" value="P:nucleotide catabolic process"/>
    <property type="evidence" value="ECO:0007669"/>
    <property type="project" value="InterPro"/>
</dbReference>
<keyword evidence="4" id="KW-1133">Transmembrane helix</keyword>
<dbReference type="Gene3D" id="3.90.780.10">
    <property type="entry name" value="5'-Nucleotidase, C-terminal domain"/>
    <property type="match status" value="1"/>
</dbReference>
<dbReference type="InterPro" id="IPR006146">
    <property type="entry name" value="5'-Nucleotdase_CS"/>
</dbReference>
<feature type="region of interest" description="Disordered" evidence="3">
    <location>
        <begin position="624"/>
        <end position="656"/>
    </location>
</feature>
<evidence type="ECO:0000256" key="4">
    <source>
        <dbReference type="SAM" id="Phobius"/>
    </source>
</evidence>
<organism evidence="7 8">
    <name type="scientific">Clostridium putrefaciens</name>
    <dbReference type="NCBI Taxonomy" id="99675"/>
    <lineage>
        <taxon>Bacteria</taxon>
        <taxon>Bacillati</taxon>
        <taxon>Bacillota</taxon>
        <taxon>Clostridia</taxon>
        <taxon>Eubacteriales</taxon>
        <taxon>Clostridiaceae</taxon>
        <taxon>Clostridium</taxon>
    </lineage>
</organism>
<dbReference type="RefSeq" id="WP_242984099.1">
    <property type="nucleotide sequence ID" value="NZ_UFWZ01000001.1"/>
</dbReference>
<dbReference type="PANTHER" id="PTHR11575">
    <property type="entry name" value="5'-NUCLEOTIDASE-RELATED"/>
    <property type="match status" value="1"/>
</dbReference>
<accession>A0A381J8K7</accession>
<feature type="domain" description="Calcineurin-like phosphoesterase" evidence="5">
    <location>
        <begin position="40"/>
        <end position="259"/>
    </location>
</feature>
<comment type="similarity">
    <text evidence="2">Belongs to the 5'-nucleotidase family.</text>
</comment>
<feature type="compositionally biased region" description="Basic and acidic residues" evidence="3">
    <location>
        <begin position="624"/>
        <end position="646"/>
    </location>
</feature>
<dbReference type="PANTHER" id="PTHR11575:SF6">
    <property type="entry name" value="2',3'-CYCLIC-NUCLEOTIDE 2'-PHOSPHODIESTERASE_3'-NUCLEOTIDASE"/>
    <property type="match status" value="1"/>
</dbReference>
<keyword evidence="4" id="KW-0472">Membrane</keyword>
<dbReference type="GO" id="GO:0008254">
    <property type="term" value="F:3'-nucleotidase activity"/>
    <property type="evidence" value="ECO:0007669"/>
    <property type="project" value="UniProtKB-EC"/>
</dbReference>
<dbReference type="Proteomes" id="UP000254664">
    <property type="component" value="Unassembled WGS sequence"/>
</dbReference>
<dbReference type="InterPro" id="IPR036907">
    <property type="entry name" value="5'-Nucleotdase_C_sf"/>
</dbReference>
<evidence type="ECO:0000313" key="8">
    <source>
        <dbReference type="Proteomes" id="UP000254664"/>
    </source>
</evidence>
<dbReference type="AlphaFoldDB" id="A0A381J8K7"/>
<dbReference type="Pfam" id="PF00149">
    <property type="entry name" value="Metallophos"/>
    <property type="match status" value="1"/>
</dbReference>
<dbReference type="Pfam" id="PF02872">
    <property type="entry name" value="5_nucleotid_C"/>
    <property type="match status" value="1"/>
</dbReference>
<dbReference type="GO" id="GO:0046872">
    <property type="term" value="F:metal ion binding"/>
    <property type="evidence" value="ECO:0007669"/>
    <property type="project" value="InterPro"/>
</dbReference>
<name>A0A381J8K7_9CLOT</name>
<dbReference type="InterPro" id="IPR008334">
    <property type="entry name" value="5'-Nucleotdase_C"/>
</dbReference>
<dbReference type="GO" id="GO:0030288">
    <property type="term" value="C:outer membrane-bounded periplasmic space"/>
    <property type="evidence" value="ECO:0007669"/>
    <property type="project" value="TreeGrafter"/>
</dbReference>
<keyword evidence="8" id="KW-1185">Reference proteome</keyword>
<dbReference type="SUPFAM" id="SSF55816">
    <property type="entry name" value="5'-nucleotidase (syn. UDP-sugar hydrolase), C-terminal domain"/>
    <property type="match status" value="1"/>
</dbReference>
<evidence type="ECO:0000259" key="6">
    <source>
        <dbReference type="Pfam" id="PF02872"/>
    </source>
</evidence>
<feature type="domain" description="5'-Nucleotidase C-terminal" evidence="6">
    <location>
        <begin position="356"/>
        <end position="502"/>
    </location>
</feature>
<dbReference type="Gene3D" id="3.60.21.10">
    <property type="match status" value="1"/>
</dbReference>
<evidence type="ECO:0000256" key="3">
    <source>
        <dbReference type="SAM" id="MobiDB-lite"/>
    </source>
</evidence>
<proteinExistence type="inferred from homology"/>
<dbReference type="EMBL" id="UFWZ01000001">
    <property type="protein sequence ID" value="SUY47600.1"/>
    <property type="molecule type" value="Genomic_DNA"/>
</dbReference>
<gene>
    <name evidence="7" type="primary">cpdC</name>
    <name evidence="7" type="ORF">NCTC9836_01935</name>
</gene>
<evidence type="ECO:0000256" key="2">
    <source>
        <dbReference type="RuleBase" id="RU362119"/>
    </source>
</evidence>
<protein>
    <submittedName>
        <fullName evidence="7">2`,3`-cyclic-nucleotide 2`-phosphodiesterase</fullName>
        <ecNumber evidence="7">3.1.3.6</ecNumber>
    </submittedName>
</protein>
<reference evidence="7 8" key="1">
    <citation type="submission" date="2018-06" db="EMBL/GenBank/DDBJ databases">
        <authorList>
            <consortium name="Pathogen Informatics"/>
            <person name="Doyle S."/>
        </authorList>
    </citation>
    <scope>NUCLEOTIDE SEQUENCE [LARGE SCALE GENOMIC DNA]</scope>
    <source>
        <strain evidence="7 8">NCTC9836</strain>
    </source>
</reference>
<dbReference type="InterPro" id="IPR004843">
    <property type="entry name" value="Calcineurin-like_PHP"/>
</dbReference>
<dbReference type="InterPro" id="IPR029052">
    <property type="entry name" value="Metallo-depent_PP-like"/>
</dbReference>
<feature type="signal peptide" evidence="2">
    <location>
        <begin position="1"/>
        <end position="23"/>
    </location>
</feature>
<dbReference type="PROSITE" id="PS00786">
    <property type="entry name" value="5_NUCLEOTIDASE_2"/>
    <property type="match status" value="1"/>
</dbReference>
<evidence type="ECO:0000256" key="1">
    <source>
        <dbReference type="ARBA" id="ARBA00022729"/>
    </source>
</evidence>
<evidence type="ECO:0000259" key="5">
    <source>
        <dbReference type="Pfam" id="PF00149"/>
    </source>
</evidence>